<dbReference type="GO" id="GO:0003723">
    <property type="term" value="F:RNA binding"/>
    <property type="evidence" value="ECO:0007669"/>
    <property type="project" value="UniProtKB-KW"/>
</dbReference>
<keyword evidence="1" id="KW-0694">RNA-binding</keyword>
<dbReference type="PROSITE" id="PS50889">
    <property type="entry name" value="S4"/>
    <property type="match status" value="1"/>
</dbReference>
<organism evidence="4 5">
    <name type="scientific">Clostridium cadaveris</name>
    <dbReference type="NCBI Taxonomy" id="1529"/>
    <lineage>
        <taxon>Bacteria</taxon>
        <taxon>Bacillati</taxon>
        <taxon>Bacillota</taxon>
        <taxon>Clostridia</taxon>
        <taxon>Eubacteriales</taxon>
        <taxon>Clostridiaceae</taxon>
        <taxon>Clostridium</taxon>
    </lineage>
</organism>
<dbReference type="Proteomes" id="UP000246114">
    <property type="component" value="Unassembled WGS sequence"/>
</dbReference>
<dbReference type="InterPro" id="IPR036986">
    <property type="entry name" value="S4_RNA-bd_sf"/>
</dbReference>
<proteinExistence type="predicted"/>
<evidence type="ECO:0000313" key="5">
    <source>
        <dbReference type="Proteomes" id="UP000182135"/>
    </source>
</evidence>
<evidence type="ECO:0000313" key="3">
    <source>
        <dbReference type="EMBL" id="PWL52748.1"/>
    </source>
</evidence>
<evidence type="ECO:0000256" key="1">
    <source>
        <dbReference type="PROSITE-ProRule" id="PRU00182"/>
    </source>
</evidence>
<name>A0A1I2J5E6_9CLOT</name>
<protein>
    <submittedName>
        <fullName evidence="3 4">RNA-binding protein</fullName>
    </submittedName>
</protein>
<reference evidence="3 6" key="2">
    <citation type="submission" date="2018-03" db="EMBL/GenBank/DDBJ databases">
        <title>The uncultured portion of the human microbiome is neutrally assembled.</title>
        <authorList>
            <person name="Jeraldo P."/>
            <person name="Boardman L."/>
            <person name="White B.A."/>
            <person name="Nelson H."/>
            <person name="Goldenfeld N."/>
            <person name="Chia N."/>
        </authorList>
    </citation>
    <scope>NUCLEOTIDE SEQUENCE [LARGE SCALE GENOMIC DNA]</scope>
    <source>
        <strain evidence="3">CIM:MAG 903</strain>
    </source>
</reference>
<dbReference type="EMBL" id="QAMZ01000045">
    <property type="protein sequence ID" value="PWL52748.1"/>
    <property type="molecule type" value="Genomic_DNA"/>
</dbReference>
<keyword evidence="5" id="KW-1185">Reference proteome</keyword>
<dbReference type="InterPro" id="IPR012677">
    <property type="entry name" value="Nucleotide-bd_a/b_plait_sf"/>
</dbReference>
<dbReference type="AlphaFoldDB" id="A0A1I2J5E6"/>
<dbReference type="InterPro" id="IPR040591">
    <property type="entry name" value="RqcP2_RBD"/>
</dbReference>
<dbReference type="EMBL" id="FOOE01000001">
    <property type="protein sequence ID" value="SFF49619.1"/>
    <property type="molecule type" value="Genomic_DNA"/>
</dbReference>
<dbReference type="InterPro" id="IPR002942">
    <property type="entry name" value="S4_RNA-bd"/>
</dbReference>
<dbReference type="OrthoDB" id="9812787at2"/>
<dbReference type="eggNOG" id="COG2302">
    <property type="taxonomic scope" value="Bacteria"/>
</dbReference>
<dbReference type="STRING" id="1529.SAMN04487885_101121"/>
<dbReference type="SUPFAM" id="SSF55174">
    <property type="entry name" value="Alpha-L RNA-binding motif"/>
    <property type="match status" value="1"/>
</dbReference>
<evidence type="ECO:0000313" key="4">
    <source>
        <dbReference type="EMBL" id="SFF49619.1"/>
    </source>
</evidence>
<dbReference type="CDD" id="cd00165">
    <property type="entry name" value="S4"/>
    <property type="match status" value="1"/>
</dbReference>
<sequence>MNKNDFINIFNIEDKAYISTLYDKYILSQKIGACIYTNDFYPPNIWSKLDSREGFLEMKIKSLGGFNDSERRVIIFNYDDSMELPYTILKIKCKTKFYKPTHKDYLGAIMGLGIKREKFGDLIVVDDTGYIVTFNEIAKFISCNLNLIGKAPCIVENVLKEEDMPCISFEKQQKLTTSMRIDCVVSSLTGLSRGESEKYIKEGLVLLNYSVLREKSKVIDKDDVITIRRYGKFKIGDVIGKSSKGRIKFLSMKYT</sequence>
<evidence type="ECO:0000259" key="2">
    <source>
        <dbReference type="SMART" id="SM00363"/>
    </source>
</evidence>
<dbReference type="RefSeq" id="WP_027638332.1">
    <property type="nucleotide sequence ID" value="NZ_BAAACD010000029.1"/>
</dbReference>
<dbReference type="Proteomes" id="UP000182135">
    <property type="component" value="Unassembled WGS sequence"/>
</dbReference>
<accession>A0A1I2J5E6</accession>
<dbReference type="Gene3D" id="3.30.70.330">
    <property type="match status" value="1"/>
</dbReference>
<gene>
    <name evidence="3" type="ORF">DBY38_09610</name>
    <name evidence="4" type="ORF">SAMN04487885_101121</name>
</gene>
<evidence type="ECO:0000313" key="6">
    <source>
        <dbReference type="Proteomes" id="UP000246114"/>
    </source>
</evidence>
<reference evidence="4 5" key="1">
    <citation type="submission" date="2016-10" db="EMBL/GenBank/DDBJ databases">
        <authorList>
            <person name="de Groot N.N."/>
        </authorList>
    </citation>
    <scope>NUCLEOTIDE SEQUENCE [LARGE SCALE GENOMIC DNA]</scope>
    <source>
        <strain evidence="4 5">NLAE-zl-G419</strain>
    </source>
</reference>
<dbReference type="SMART" id="SM00363">
    <property type="entry name" value="S4"/>
    <property type="match status" value="1"/>
</dbReference>
<dbReference type="Pfam" id="PF17774">
    <property type="entry name" value="YlmH_RBD"/>
    <property type="match status" value="1"/>
</dbReference>
<dbReference type="Gene3D" id="3.10.290.10">
    <property type="entry name" value="RNA-binding S4 domain"/>
    <property type="match status" value="1"/>
</dbReference>
<feature type="domain" description="RNA-binding S4" evidence="2">
    <location>
        <begin position="179"/>
        <end position="239"/>
    </location>
</feature>